<evidence type="ECO:0000313" key="2">
    <source>
        <dbReference type="EMBL" id="MBD3364381.1"/>
    </source>
</evidence>
<dbReference type="PANTHER" id="PTHR43283">
    <property type="entry name" value="BETA-LACTAMASE-RELATED"/>
    <property type="match status" value="1"/>
</dbReference>
<dbReference type="PANTHER" id="PTHR43283:SF7">
    <property type="entry name" value="BETA-LACTAMASE-RELATED DOMAIN-CONTAINING PROTEIN"/>
    <property type="match status" value="1"/>
</dbReference>
<sequence length="511" mass="56993">MKQGVILSLAILTVGCASTGYWPADEWRYSTPEQQGMDSGVLAGLIDYIEENDLNIHSMTIIRNGYVVLDAYWWPLEPGDLHDIASCSKSITSLCVGIALDKGLISNLNGPFITYYPEHDLTVRDGDPEPITVRHLLTMTAGLECVNHPVEQTLIDMQQSPDFIQFALDLPVTHPPGTHYAYNSCTSHLLGGIVANSSGMSLAQFARVNLFRAIGIDSVYMVPDPQGYHRAWGDMRMSPHDMARIGYMMLNKGNWDGRQIVSKKYIKQTTKNHTKDFGPEDGYGYQWWCYKFGSFFATGRGGQRIFVAPILDLVVVTTAGTGAEDGPHYEAMLGNYVVSAIKKRGGILDPNPVGAAELQSRIEQVTRPPEPRPVPEFSDAASEISGKTWMLDDNLIGWDEVSFEFEPDDAEAVICLLTDGQRYNLKVGLDGVPRINENITFVADPRYDGQRVALHGEWVDDEFVLYFNTLAIIDNGTIRFRFTDDSLSFTLFERSFMPVDQVFTGNLKEEL</sequence>
<dbReference type="PROSITE" id="PS51257">
    <property type="entry name" value="PROKAR_LIPOPROTEIN"/>
    <property type="match status" value="1"/>
</dbReference>
<reference evidence="2" key="1">
    <citation type="submission" date="2019-11" db="EMBL/GenBank/DDBJ databases">
        <title>Microbial mats filling the niche in hypersaline microbial mats.</title>
        <authorList>
            <person name="Wong H.L."/>
            <person name="Macleod F.I."/>
            <person name="White R.A. III"/>
            <person name="Burns B.P."/>
        </authorList>
    </citation>
    <scope>NUCLEOTIDE SEQUENCE</scope>
    <source>
        <strain evidence="2">Bin_327</strain>
    </source>
</reference>
<organism evidence="2 3">
    <name type="scientific">candidate division WOR-3 bacterium</name>
    <dbReference type="NCBI Taxonomy" id="2052148"/>
    <lineage>
        <taxon>Bacteria</taxon>
        <taxon>Bacteria division WOR-3</taxon>
    </lineage>
</organism>
<dbReference type="InterPro" id="IPR001466">
    <property type="entry name" value="Beta-lactam-related"/>
</dbReference>
<dbReference type="AlphaFoldDB" id="A0A9D5K8N0"/>
<dbReference type="InterPro" id="IPR012338">
    <property type="entry name" value="Beta-lactam/transpept-like"/>
</dbReference>
<accession>A0A9D5K8N0</accession>
<name>A0A9D5K8N0_UNCW3</name>
<dbReference type="EMBL" id="WJKJ01000133">
    <property type="protein sequence ID" value="MBD3364381.1"/>
    <property type="molecule type" value="Genomic_DNA"/>
</dbReference>
<keyword evidence="2" id="KW-0378">Hydrolase</keyword>
<proteinExistence type="predicted"/>
<dbReference type="GO" id="GO:0016787">
    <property type="term" value="F:hydrolase activity"/>
    <property type="evidence" value="ECO:0007669"/>
    <property type="project" value="UniProtKB-KW"/>
</dbReference>
<feature type="domain" description="Beta-lactamase-related" evidence="1">
    <location>
        <begin position="59"/>
        <end position="318"/>
    </location>
</feature>
<comment type="caution">
    <text evidence="2">The sequence shown here is derived from an EMBL/GenBank/DDBJ whole genome shotgun (WGS) entry which is preliminary data.</text>
</comment>
<evidence type="ECO:0000259" key="1">
    <source>
        <dbReference type="Pfam" id="PF00144"/>
    </source>
</evidence>
<gene>
    <name evidence="2" type="ORF">GF359_04105</name>
</gene>
<dbReference type="Pfam" id="PF00144">
    <property type="entry name" value="Beta-lactamase"/>
    <property type="match status" value="1"/>
</dbReference>
<dbReference type="Proteomes" id="UP000630660">
    <property type="component" value="Unassembled WGS sequence"/>
</dbReference>
<dbReference type="SUPFAM" id="SSF56601">
    <property type="entry name" value="beta-lactamase/transpeptidase-like"/>
    <property type="match status" value="1"/>
</dbReference>
<evidence type="ECO:0000313" key="3">
    <source>
        <dbReference type="Proteomes" id="UP000630660"/>
    </source>
</evidence>
<protein>
    <submittedName>
        <fullName evidence="2">Serine hydrolase</fullName>
    </submittedName>
</protein>
<dbReference type="InterPro" id="IPR050789">
    <property type="entry name" value="Diverse_Enzym_Activities"/>
</dbReference>
<dbReference type="Gene3D" id="3.40.710.10">
    <property type="entry name" value="DD-peptidase/beta-lactamase superfamily"/>
    <property type="match status" value="1"/>
</dbReference>